<organism evidence="13 14">
    <name type="scientific">Exocentrus adspersus</name>
    <dbReference type="NCBI Taxonomy" id="1586481"/>
    <lineage>
        <taxon>Eukaryota</taxon>
        <taxon>Metazoa</taxon>
        <taxon>Ecdysozoa</taxon>
        <taxon>Arthropoda</taxon>
        <taxon>Hexapoda</taxon>
        <taxon>Insecta</taxon>
        <taxon>Pterygota</taxon>
        <taxon>Neoptera</taxon>
        <taxon>Endopterygota</taxon>
        <taxon>Coleoptera</taxon>
        <taxon>Polyphaga</taxon>
        <taxon>Cucujiformia</taxon>
        <taxon>Chrysomeloidea</taxon>
        <taxon>Cerambycidae</taxon>
        <taxon>Lamiinae</taxon>
        <taxon>Acanthocinini</taxon>
        <taxon>Exocentrus</taxon>
    </lineage>
</organism>
<evidence type="ECO:0000313" key="13">
    <source>
        <dbReference type="EMBL" id="KAJ8924502.1"/>
    </source>
</evidence>
<dbReference type="InterPro" id="IPR036871">
    <property type="entry name" value="PX_dom_sf"/>
</dbReference>
<feature type="domain" description="PX" evidence="12">
    <location>
        <begin position="95"/>
        <end position="228"/>
    </location>
</feature>
<evidence type="ECO:0000256" key="8">
    <source>
        <dbReference type="ARBA" id="ARBA00022990"/>
    </source>
</evidence>
<dbReference type="Proteomes" id="UP001159042">
    <property type="component" value="Unassembled WGS sequence"/>
</dbReference>
<keyword evidence="9" id="KW-0472">Membrane</keyword>
<dbReference type="GO" id="GO:0034498">
    <property type="term" value="P:early endosome to Golgi transport"/>
    <property type="evidence" value="ECO:0007669"/>
    <property type="project" value="TreeGrafter"/>
</dbReference>
<keyword evidence="7" id="KW-0653">Protein transport</keyword>
<dbReference type="SUPFAM" id="SSF64268">
    <property type="entry name" value="PX domain"/>
    <property type="match status" value="1"/>
</dbReference>
<dbReference type="Pfam" id="PF09325">
    <property type="entry name" value="Vps5"/>
    <property type="match status" value="1"/>
</dbReference>
<dbReference type="GO" id="GO:0031901">
    <property type="term" value="C:early endosome membrane"/>
    <property type="evidence" value="ECO:0007669"/>
    <property type="project" value="UniProtKB-SubCell"/>
</dbReference>
<dbReference type="InterPro" id="IPR015404">
    <property type="entry name" value="Vps5_C"/>
</dbReference>
<evidence type="ECO:0000256" key="6">
    <source>
        <dbReference type="ARBA" id="ARBA00022753"/>
    </source>
</evidence>
<dbReference type="GO" id="GO:0005829">
    <property type="term" value="C:cytosol"/>
    <property type="evidence" value="ECO:0007669"/>
    <property type="project" value="GOC"/>
</dbReference>
<accession>A0AAV8WE72</accession>
<dbReference type="PANTHER" id="PTHR10555">
    <property type="entry name" value="SORTING NEXIN"/>
    <property type="match status" value="1"/>
</dbReference>
<evidence type="ECO:0000256" key="5">
    <source>
        <dbReference type="ARBA" id="ARBA00022553"/>
    </source>
</evidence>
<evidence type="ECO:0000256" key="2">
    <source>
        <dbReference type="ARBA" id="ARBA00004469"/>
    </source>
</evidence>
<dbReference type="GO" id="GO:0015031">
    <property type="term" value="P:protein transport"/>
    <property type="evidence" value="ECO:0007669"/>
    <property type="project" value="UniProtKB-KW"/>
</dbReference>
<reference evidence="13 14" key="1">
    <citation type="journal article" date="2023" name="Insect Mol. Biol.">
        <title>Genome sequencing provides insights into the evolution of gene families encoding plant cell wall-degrading enzymes in longhorned beetles.</title>
        <authorList>
            <person name="Shin N.R."/>
            <person name="Okamura Y."/>
            <person name="Kirsch R."/>
            <person name="Pauchet Y."/>
        </authorList>
    </citation>
    <scope>NUCLEOTIDE SEQUENCE [LARGE SCALE GENOMIC DNA]</scope>
    <source>
        <strain evidence="13">EAD_L_NR</strain>
    </source>
</reference>
<dbReference type="InterPro" id="IPR001683">
    <property type="entry name" value="PX_dom"/>
</dbReference>
<dbReference type="SUPFAM" id="SSF103657">
    <property type="entry name" value="BAR/IMD domain-like"/>
    <property type="match status" value="1"/>
</dbReference>
<feature type="compositionally biased region" description="Polar residues" evidence="11">
    <location>
        <begin position="73"/>
        <end position="86"/>
    </location>
</feature>
<dbReference type="GO" id="GO:0035091">
    <property type="term" value="F:phosphatidylinositol binding"/>
    <property type="evidence" value="ECO:0007669"/>
    <property type="project" value="InterPro"/>
</dbReference>
<comment type="similarity">
    <text evidence="3">Belongs to the sorting nexin family.</text>
</comment>
<proteinExistence type="inferred from homology"/>
<keyword evidence="6" id="KW-0967">Endosome</keyword>
<evidence type="ECO:0000259" key="12">
    <source>
        <dbReference type="PROSITE" id="PS50195"/>
    </source>
</evidence>
<dbReference type="SMART" id="SM00312">
    <property type="entry name" value="PX"/>
    <property type="match status" value="1"/>
</dbReference>
<dbReference type="GO" id="GO:0042995">
    <property type="term" value="C:cell projection"/>
    <property type="evidence" value="ECO:0007669"/>
    <property type="project" value="UniProtKB-SubCell"/>
</dbReference>
<evidence type="ECO:0000256" key="9">
    <source>
        <dbReference type="ARBA" id="ARBA00023136"/>
    </source>
</evidence>
<keyword evidence="10" id="KW-0966">Cell projection</keyword>
<dbReference type="Pfam" id="PF00787">
    <property type="entry name" value="PX"/>
    <property type="match status" value="1"/>
</dbReference>
<dbReference type="PROSITE" id="PS50195">
    <property type="entry name" value="PX"/>
    <property type="match status" value="1"/>
</dbReference>
<dbReference type="InterPro" id="IPR027267">
    <property type="entry name" value="AH/BAR_dom_sf"/>
</dbReference>
<protein>
    <recommendedName>
        <fullName evidence="12">PX domain-containing protein</fullName>
    </recommendedName>
</protein>
<keyword evidence="14" id="KW-1185">Reference proteome</keyword>
<dbReference type="PANTHER" id="PTHR10555:SF170">
    <property type="entry name" value="FI18122P1"/>
    <property type="match status" value="1"/>
</dbReference>
<sequence length="479" mass="54895">MADQVEPPPLAPLFENVDIDRLANENDDDLFVSARQDSPQLVQEFSENEKTNGYSPLSKIKSKELKGDMENVPISNSDPASKTSMEQVEPENRDEFLEINITEPQKVGEGMGAYMAFRVTTRTNMPLFKRREFSVTRRFSDFLGLHDKLTEKYLKVGRIIPPAPEKSVIGMTKIKISSQPEGNGTNGNDFIERRRASLERYLKRTAQHPVLILDPDFREFLESDIELPKATSTSALSSAGVMRLFNKVGETVNKITYKMDETDPWFEEKLAHVEALEIQLRKLHASVEAMVSYRKELGHLTNGVSRSAALLSACEDHSSLSKALSQLADTEEKVEALHLEQANTDFFILCELLKDYLGLLGAVRDAFHERTKLFQHWQHSQQMLAKKRETKAKLELNNRAEKLDLANAEVVEWQSKVERGQENFDKISQMIKKEMERFEKCRIQDFKTVFIKYLENHLEHQAQLVKYWEAFLPEAKAIA</sequence>
<evidence type="ECO:0000256" key="3">
    <source>
        <dbReference type="ARBA" id="ARBA00010883"/>
    </source>
</evidence>
<evidence type="ECO:0000256" key="1">
    <source>
        <dbReference type="ARBA" id="ARBA00004316"/>
    </source>
</evidence>
<dbReference type="AlphaFoldDB" id="A0AAV8WE72"/>
<evidence type="ECO:0000256" key="10">
    <source>
        <dbReference type="ARBA" id="ARBA00023273"/>
    </source>
</evidence>
<dbReference type="CDD" id="cd07623">
    <property type="entry name" value="BAR_SNX1_2"/>
    <property type="match status" value="1"/>
</dbReference>
<comment type="caution">
    <text evidence="13">The sequence shown here is derived from an EMBL/GenBank/DDBJ whole genome shotgun (WGS) entry which is preliminary data.</text>
</comment>
<dbReference type="Gene3D" id="3.30.1520.10">
    <property type="entry name" value="Phox-like domain"/>
    <property type="match status" value="1"/>
</dbReference>
<keyword evidence="4" id="KW-0813">Transport</keyword>
<dbReference type="EMBL" id="JANEYG010000003">
    <property type="protein sequence ID" value="KAJ8924502.1"/>
    <property type="molecule type" value="Genomic_DNA"/>
</dbReference>
<evidence type="ECO:0000313" key="14">
    <source>
        <dbReference type="Proteomes" id="UP001159042"/>
    </source>
</evidence>
<feature type="region of interest" description="Disordered" evidence="11">
    <location>
        <begin position="69"/>
        <end position="91"/>
    </location>
</feature>
<dbReference type="CDD" id="cd06859">
    <property type="entry name" value="PX_SNX1_2_like"/>
    <property type="match status" value="1"/>
</dbReference>
<name>A0AAV8WE72_9CUCU</name>
<dbReference type="Gene3D" id="1.20.1270.60">
    <property type="entry name" value="Arfaptin homology (AH) domain/BAR domain"/>
    <property type="match status" value="1"/>
</dbReference>
<comment type="subcellular location">
    <subcellularLocation>
        <location evidence="1">Cell projection</location>
    </subcellularLocation>
    <subcellularLocation>
        <location evidence="2">Early endosome membrane</location>
        <topology evidence="2">Peripheral membrane protein</topology>
        <orientation evidence="2">Cytoplasmic side</orientation>
    </subcellularLocation>
</comment>
<dbReference type="FunFam" id="1.20.1270.60:FF:000012">
    <property type="entry name" value="Sorting nexin 2"/>
    <property type="match status" value="1"/>
</dbReference>
<dbReference type="FunFam" id="3.30.1520.10:FF:000047">
    <property type="entry name" value="Sorting nexin"/>
    <property type="match status" value="1"/>
</dbReference>
<evidence type="ECO:0000256" key="7">
    <source>
        <dbReference type="ARBA" id="ARBA00022927"/>
    </source>
</evidence>
<evidence type="ECO:0000256" key="4">
    <source>
        <dbReference type="ARBA" id="ARBA00022448"/>
    </source>
</evidence>
<gene>
    <name evidence="13" type="ORF">NQ315_007299</name>
</gene>
<keyword evidence="8" id="KW-0007">Acetylation</keyword>
<keyword evidence="5" id="KW-0597">Phosphoprotein</keyword>
<evidence type="ECO:0000256" key="11">
    <source>
        <dbReference type="SAM" id="MobiDB-lite"/>
    </source>
</evidence>